<dbReference type="OrthoDB" id="2734969at2"/>
<dbReference type="RefSeq" id="WP_106058102.1">
    <property type="nucleotide sequence ID" value="NZ_PVXQ01000001.1"/>
</dbReference>
<comment type="caution">
    <text evidence="2">The sequence shown here is derived from an EMBL/GenBank/DDBJ whole genome shotgun (WGS) entry which is preliminary data.</text>
</comment>
<sequence>MLSFTFGGKNSFTDYGIIVSSRPSIPSPKRRVSYINIPGRNSNLIFDEGTYDDITIVLECTSKDRNNLMDKMDNIKAWLFEAGESDLIFSFNPNKKYRAQVVNSIDFKTVFRCVLDFPIIFNCKPFKYLVENTLSTINQSATEVINSGNIESDPIISVYCLGDITLKINNEQIKLIDINGKVIINSEIQDCYDDEGNSLNEKMTGEFPKLKTGVNIIEWIGTVSKVEILPNWRWL</sequence>
<dbReference type="Proteomes" id="UP000239471">
    <property type="component" value="Unassembled WGS sequence"/>
</dbReference>
<protein>
    <submittedName>
        <fullName evidence="2">Phage tail protein</fullName>
    </submittedName>
</protein>
<accession>A0A2T0BKY2</accession>
<dbReference type="Pfam" id="PF05709">
    <property type="entry name" value="Sipho_tail"/>
    <property type="match status" value="1"/>
</dbReference>
<dbReference type="NCBIfam" id="TIGR01633">
    <property type="entry name" value="phi3626_gp14_N"/>
    <property type="match status" value="1"/>
</dbReference>
<evidence type="ECO:0000313" key="3">
    <source>
        <dbReference type="Proteomes" id="UP000239471"/>
    </source>
</evidence>
<dbReference type="InterPro" id="IPR006520">
    <property type="entry name" value="Dit_BPSPP_N"/>
</dbReference>
<dbReference type="AlphaFoldDB" id="A0A2T0BKY2"/>
<dbReference type="EMBL" id="PVXQ01000001">
    <property type="protein sequence ID" value="PRR84519.1"/>
    <property type="molecule type" value="Genomic_DNA"/>
</dbReference>
<name>A0A2T0BKY2_9CLOT</name>
<organism evidence="2 3">
    <name type="scientific">Clostridium vincentii</name>
    <dbReference type="NCBI Taxonomy" id="52704"/>
    <lineage>
        <taxon>Bacteria</taxon>
        <taxon>Bacillati</taxon>
        <taxon>Bacillota</taxon>
        <taxon>Clostridia</taxon>
        <taxon>Eubacteriales</taxon>
        <taxon>Clostridiaceae</taxon>
        <taxon>Clostridium</taxon>
    </lineage>
</organism>
<feature type="domain" description="Siphovirus-type tail component RIFT-related" evidence="1">
    <location>
        <begin position="23"/>
        <end position="123"/>
    </location>
</feature>
<keyword evidence="3" id="KW-1185">Reference proteome</keyword>
<gene>
    <name evidence="2" type="ORF">CLVI_00420</name>
</gene>
<dbReference type="InterPro" id="IPR008841">
    <property type="entry name" value="Siphovirus-type_tail_N"/>
</dbReference>
<proteinExistence type="predicted"/>
<dbReference type="Gene3D" id="2.40.30.200">
    <property type="match status" value="1"/>
</dbReference>
<evidence type="ECO:0000259" key="1">
    <source>
        <dbReference type="Pfam" id="PF05709"/>
    </source>
</evidence>
<evidence type="ECO:0000313" key="2">
    <source>
        <dbReference type="EMBL" id="PRR84519.1"/>
    </source>
</evidence>
<reference evidence="2 3" key="1">
    <citation type="submission" date="2018-03" db="EMBL/GenBank/DDBJ databases">
        <title>Genome sequence of Clostridium vincentii DSM 10228.</title>
        <authorList>
            <person name="Poehlein A."/>
            <person name="Daniel R."/>
        </authorList>
    </citation>
    <scope>NUCLEOTIDE SEQUENCE [LARGE SCALE GENOMIC DNA]</scope>
    <source>
        <strain evidence="2 3">DSM 10228</strain>
    </source>
</reference>